<sequence>MQKKNSCFLCGKVGNLTFEHIPPQCAFNNKSIYIQGHDHLIDEKNYLFGKKSLSNRGFGKHCLCASCNNSTGNWYAKDFCAFTQQGLKILEQTTDPHLSSGSYTIKPLNVIKQILLMFVCTDSTGTLNNHKGVKDYLLDKNSTVFPEKINIHIYSNACSTKRMIGYSYASDMRIGGIYKWSEINFKPFGYFLTHDSPPPNEFMVDITDFSKKPYDYLCAVNLTIARLKVSNLALGHYDNVPVD</sequence>
<comment type="caution">
    <text evidence="1">The sequence shown here is derived from an EMBL/GenBank/DDBJ whole genome shotgun (WGS) entry which is preliminary data.</text>
</comment>
<organism evidence="1 2">
    <name type="scientific">Pedobacter frigiditerrae</name>
    <dbReference type="NCBI Taxonomy" id="2530452"/>
    <lineage>
        <taxon>Bacteria</taxon>
        <taxon>Pseudomonadati</taxon>
        <taxon>Bacteroidota</taxon>
        <taxon>Sphingobacteriia</taxon>
        <taxon>Sphingobacteriales</taxon>
        <taxon>Sphingobacteriaceae</taxon>
        <taxon>Pedobacter</taxon>
    </lineage>
</organism>
<accession>A0A4V2MIW2</accession>
<reference evidence="1 2" key="1">
    <citation type="submission" date="2019-02" db="EMBL/GenBank/DDBJ databases">
        <title>Pedobacter sp. RP-1-13 sp. nov., isolated from Arctic soil.</title>
        <authorList>
            <person name="Dahal R.H."/>
        </authorList>
    </citation>
    <scope>NUCLEOTIDE SEQUENCE [LARGE SCALE GENOMIC DNA]</scope>
    <source>
        <strain evidence="1 2">RP-1-13</strain>
    </source>
</reference>
<dbReference type="RefSeq" id="WP_131552866.1">
    <property type="nucleotide sequence ID" value="NZ_SJSK01000002.1"/>
</dbReference>
<evidence type="ECO:0000313" key="1">
    <source>
        <dbReference type="EMBL" id="TCC91926.1"/>
    </source>
</evidence>
<dbReference type="AlphaFoldDB" id="A0A4V2MIW2"/>
<dbReference type="OrthoDB" id="8446601at2"/>
<name>A0A4V2MIW2_9SPHI</name>
<proteinExistence type="predicted"/>
<dbReference type="EMBL" id="SJSK01000002">
    <property type="protein sequence ID" value="TCC91926.1"/>
    <property type="molecule type" value="Genomic_DNA"/>
</dbReference>
<protein>
    <recommendedName>
        <fullName evidence="3">HNH endonuclease</fullName>
    </recommendedName>
</protein>
<evidence type="ECO:0008006" key="3">
    <source>
        <dbReference type="Google" id="ProtNLM"/>
    </source>
</evidence>
<evidence type="ECO:0000313" key="2">
    <source>
        <dbReference type="Proteomes" id="UP000292884"/>
    </source>
</evidence>
<keyword evidence="2" id="KW-1185">Reference proteome</keyword>
<dbReference type="Proteomes" id="UP000292884">
    <property type="component" value="Unassembled WGS sequence"/>
</dbReference>
<gene>
    <name evidence="1" type="ORF">EZ428_09260</name>
</gene>